<feature type="region of interest" description="Disordered" evidence="1">
    <location>
        <begin position="90"/>
        <end position="137"/>
    </location>
</feature>
<dbReference type="Proteomes" id="UP001177003">
    <property type="component" value="Chromosome 5"/>
</dbReference>
<evidence type="ECO:0000313" key="3">
    <source>
        <dbReference type="Proteomes" id="UP001177003"/>
    </source>
</evidence>
<dbReference type="EMBL" id="OX465081">
    <property type="protein sequence ID" value="CAI9283742.1"/>
    <property type="molecule type" value="Genomic_DNA"/>
</dbReference>
<evidence type="ECO:0000256" key="1">
    <source>
        <dbReference type="SAM" id="MobiDB-lite"/>
    </source>
</evidence>
<evidence type="ECO:0000313" key="2">
    <source>
        <dbReference type="EMBL" id="CAI9283742.1"/>
    </source>
</evidence>
<gene>
    <name evidence="2" type="ORF">LSALG_LOCUS23319</name>
</gene>
<protein>
    <submittedName>
        <fullName evidence="2">Uncharacterized protein</fullName>
    </submittedName>
</protein>
<dbReference type="AlphaFoldDB" id="A0AA35Z1E5"/>
<keyword evidence="3" id="KW-1185">Reference proteome</keyword>
<feature type="compositionally biased region" description="Polar residues" evidence="1">
    <location>
        <begin position="119"/>
        <end position="133"/>
    </location>
</feature>
<organism evidence="2 3">
    <name type="scientific">Lactuca saligna</name>
    <name type="common">Willowleaf lettuce</name>
    <dbReference type="NCBI Taxonomy" id="75948"/>
    <lineage>
        <taxon>Eukaryota</taxon>
        <taxon>Viridiplantae</taxon>
        <taxon>Streptophyta</taxon>
        <taxon>Embryophyta</taxon>
        <taxon>Tracheophyta</taxon>
        <taxon>Spermatophyta</taxon>
        <taxon>Magnoliopsida</taxon>
        <taxon>eudicotyledons</taxon>
        <taxon>Gunneridae</taxon>
        <taxon>Pentapetalae</taxon>
        <taxon>asterids</taxon>
        <taxon>campanulids</taxon>
        <taxon>Asterales</taxon>
        <taxon>Asteraceae</taxon>
        <taxon>Cichorioideae</taxon>
        <taxon>Cichorieae</taxon>
        <taxon>Lactucinae</taxon>
        <taxon>Lactuca</taxon>
    </lineage>
</organism>
<name>A0AA35Z1E5_LACSI</name>
<sequence length="244" mass="26896">MQMQVMIVPTPSQPEMSGRVEAEVDPQMHIGVVDILDDEAITDQPILYTGDESETDDNEGFLDVGFMQQLVVPIVPLNVVYLGSYSEGAIPQEVPQGTDSDIDSENDQLNPRKRKASFSGGSNVTEAGSSSSVDAGDESANIGYTEWRQIQEIIDLHNGIHAHELKLAISKLLNKVKKLHLVLSAGPSTPSSSGRTYAPRESYNTKFLLPYVTWYINNELPGDVEPVRYMLIPEPEHGILYHDS</sequence>
<accession>A0AA35Z1E5</accession>
<proteinExistence type="predicted"/>
<reference evidence="2" key="1">
    <citation type="submission" date="2023-04" db="EMBL/GenBank/DDBJ databases">
        <authorList>
            <person name="Vijverberg K."/>
            <person name="Xiong W."/>
            <person name="Schranz E."/>
        </authorList>
    </citation>
    <scope>NUCLEOTIDE SEQUENCE</scope>
</reference>